<evidence type="ECO:0000256" key="1">
    <source>
        <dbReference type="SAM" id="MobiDB-lite"/>
    </source>
</evidence>
<protein>
    <submittedName>
        <fullName evidence="2">Uncharacterized protein</fullName>
    </submittedName>
</protein>
<feature type="region of interest" description="Disordered" evidence="1">
    <location>
        <begin position="74"/>
        <end position="95"/>
    </location>
</feature>
<feature type="compositionally biased region" description="Gly residues" evidence="1">
    <location>
        <begin position="1"/>
        <end position="10"/>
    </location>
</feature>
<dbReference type="Proteomes" id="UP000501690">
    <property type="component" value="Linkage Group LG11"/>
</dbReference>
<gene>
    <name evidence="2" type="ORF">DEO72_LG11g1399</name>
</gene>
<proteinExistence type="predicted"/>
<accession>A0A4D6NPD3</accession>
<sequence length="95" mass="10417">MAKWGDGGMVEGATKGATEARKRAQPRCNRGGVTVARRRARRWRDGGHNEGRNEGATVAESTLWMEAQLMMEGNGGRIVTEGTVAESVREREDDE</sequence>
<evidence type="ECO:0000313" key="3">
    <source>
        <dbReference type="Proteomes" id="UP000501690"/>
    </source>
</evidence>
<organism evidence="2 3">
    <name type="scientific">Vigna unguiculata</name>
    <name type="common">Cowpea</name>
    <dbReference type="NCBI Taxonomy" id="3917"/>
    <lineage>
        <taxon>Eukaryota</taxon>
        <taxon>Viridiplantae</taxon>
        <taxon>Streptophyta</taxon>
        <taxon>Embryophyta</taxon>
        <taxon>Tracheophyta</taxon>
        <taxon>Spermatophyta</taxon>
        <taxon>Magnoliopsida</taxon>
        <taxon>eudicotyledons</taxon>
        <taxon>Gunneridae</taxon>
        <taxon>Pentapetalae</taxon>
        <taxon>rosids</taxon>
        <taxon>fabids</taxon>
        <taxon>Fabales</taxon>
        <taxon>Fabaceae</taxon>
        <taxon>Papilionoideae</taxon>
        <taxon>50 kb inversion clade</taxon>
        <taxon>NPAAA clade</taxon>
        <taxon>indigoferoid/millettioid clade</taxon>
        <taxon>Phaseoleae</taxon>
        <taxon>Vigna</taxon>
    </lineage>
</organism>
<keyword evidence="3" id="KW-1185">Reference proteome</keyword>
<evidence type="ECO:0000313" key="2">
    <source>
        <dbReference type="EMBL" id="QCE14399.1"/>
    </source>
</evidence>
<reference evidence="2 3" key="1">
    <citation type="submission" date="2019-04" db="EMBL/GenBank/DDBJ databases">
        <title>An improved genome assembly and genetic linkage map for asparagus bean, Vigna unguiculata ssp. sesquipedialis.</title>
        <authorList>
            <person name="Xia Q."/>
            <person name="Zhang R."/>
            <person name="Dong Y."/>
        </authorList>
    </citation>
    <scope>NUCLEOTIDE SEQUENCE [LARGE SCALE GENOMIC DNA]</scope>
    <source>
        <tissue evidence="2">Leaf</tissue>
    </source>
</reference>
<feature type="compositionally biased region" description="Basic and acidic residues" evidence="1">
    <location>
        <begin position="43"/>
        <end position="53"/>
    </location>
</feature>
<dbReference type="AlphaFoldDB" id="A0A4D6NPD3"/>
<feature type="region of interest" description="Disordered" evidence="1">
    <location>
        <begin position="1"/>
        <end position="56"/>
    </location>
</feature>
<dbReference type="EMBL" id="CP039355">
    <property type="protein sequence ID" value="QCE14399.1"/>
    <property type="molecule type" value="Genomic_DNA"/>
</dbReference>
<name>A0A4D6NPD3_VIGUN</name>